<evidence type="ECO:0000313" key="14">
    <source>
        <dbReference type="EMBL" id="VDK59532.1"/>
    </source>
</evidence>
<name>A0A183DGB1_9BILA</name>
<evidence type="ECO:0000313" key="15">
    <source>
        <dbReference type="Proteomes" id="UP000271098"/>
    </source>
</evidence>
<keyword evidence="7" id="KW-0915">Sodium</keyword>
<protein>
    <submittedName>
        <fullName evidence="16">Transthyretin-like family protein</fullName>
    </submittedName>
</protein>
<dbReference type="WBParaSite" id="GPUH_0000776101-mRNA-1">
    <property type="protein sequence ID" value="GPUH_0000776101-mRNA-1"/>
    <property type="gene ID" value="GPUH_0000776101"/>
</dbReference>
<evidence type="ECO:0000256" key="6">
    <source>
        <dbReference type="ARBA" id="ARBA00022989"/>
    </source>
</evidence>
<dbReference type="Proteomes" id="UP000271098">
    <property type="component" value="Unassembled WGS sequence"/>
</dbReference>
<keyword evidence="5 13" id="KW-0812">Transmembrane</keyword>
<keyword evidence="10" id="KW-0325">Glycoprotein</keyword>
<evidence type="ECO:0000256" key="12">
    <source>
        <dbReference type="ARBA" id="ARBA00023303"/>
    </source>
</evidence>
<dbReference type="EMBL" id="UYRT01020862">
    <property type="protein sequence ID" value="VDK59532.1"/>
    <property type="molecule type" value="Genomic_DNA"/>
</dbReference>
<dbReference type="Gene3D" id="2.60.470.10">
    <property type="entry name" value="Acid-sensing ion channels like domains"/>
    <property type="match status" value="1"/>
</dbReference>
<evidence type="ECO:0000256" key="2">
    <source>
        <dbReference type="ARBA" id="ARBA00007193"/>
    </source>
</evidence>
<dbReference type="GO" id="GO:0016020">
    <property type="term" value="C:membrane"/>
    <property type="evidence" value="ECO:0007669"/>
    <property type="project" value="UniProtKB-SubCell"/>
</dbReference>
<reference evidence="16" key="1">
    <citation type="submission" date="2016-06" db="UniProtKB">
        <authorList>
            <consortium name="WormBaseParasite"/>
        </authorList>
    </citation>
    <scope>IDENTIFICATION</scope>
</reference>
<keyword evidence="3 13" id="KW-0813">Transport</keyword>
<organism evidence="16">
    <name type="scientific">Gongylonema pulchrum</name>
    <dbReference type="NCBI Taxonomy" id="637853"/>
    <lineage>
        <taxon>Eukaryota</taxon>
        <taxon>Metazoa</taxon>
        <taxon>Ecdysozoa</taxon>
        <taxon>Nematoda</taxon>
        <taxon>Chromadorea</taxon>
        <taxon>Rhabditida</taxon>
        <taxon>Spirurina</taxon>
        <taxon>Spiruromorpha</taxon>
        <taxon>Spiruroidea</taxon>
        <taxon>Gongylonematidae</taxon>
        <taxon>Gongylonema</taxon>
    </lineage>
</organism>
<keyword evidence="6" id="KW-1133">Transmembrane helix</keyword>
<reference evidence="14 15" key="2">
    <citation type="submission" date="2018-11" db="EMBL/GenBank/DDBJ databases">
        <authorList>
            <consortium name="Pathogen Informatics"/>
        </authorList>
    </citation>
    <scope>NUCLEOTIDE SEQUENCE [LARGE SCALE GENOMIC DNA]</scope>
</reference>
<comment type="subcellular location">
    <subcellularLocation>
        <location evidence="1">Membrane</location>
        <topology evidence="1">Multi-pass membrane protein</topology>
    </subcellularLocation>
</comment>
<evidence type="ECO:0000256" key="8">
    <source>
        <dbReference type="ARBA" id="ARBA00023065"/>
    </source>
</evidence>
<keyword evidence="12 13" id="KW-0407">Ion channel</keyword>
<keyword evidence="11 13" id="KW-0739">Sodium transport</keyword>
<accession>A0A183DGB1</accession>
<gene>
    <name evidence="14" type="ORF">GPUH_LOCUS7754</name>
</gene>
<evidence type="ECO:0000256" key="4">
    <source>
        <dbReference type="ARBA" id="ARBA00022461"/>
    </source>
</evidence>
<evidence type="ECO:0000256" key="3">
    <source>
        <dbReference type="ARBA" id="ARBA00022448"/>
    </source>
</evidence>
<evidence type="ECO:0000256" key="13">
    <source>
        <dbReference type="RuleBase" id="RU000679"/>
    </source>
</evidence>
<keyword evidence="8 13" id="KW-0406">Ion transport</keyword>
<evidence type="ECO:0000313" key="16">
    <source>
        <dbReference type="WBParaSite" id="GPUH_0000776101-mRNA-1"/>
    </source>
</evidence>
<dbReference type="GO" id="GO:0005272">
    <property type="term" value="F:sodium channel activity"/>
    <property type="evidence" value="ECO:0007669"/>
    <property type="project" value="UniProtKB-KW"/>
</dbReference>
<dbReference type="InterPro" id="IPR001873">
    <property type="entry name" value="ENaC"/>
</dbReference>
<keyword evidence="4 13" id="KW-0894">Sodium channel</keyword>
<evidence type="ECO:0000256" key="1">
    <source>
        <dbReference type="ARBA" id="ARBA00004141"/>
    </source>
</evidence>
<proteinExistence type="inferred from homology"/>
<comment type="similarity">
    <text evidence="2 13">Belongs to the amiloride-sensitive sodium channel (TC 1.A.6) family.</text>
</comment>
<evidence type="ECO:0000256" key="7">
    <source>
        <dbReference type="ARBA" id="ARBA00023053"/>
    </source>
</evidence>
<keyword evidence="9" id="KW-0472">Membrane</keyword>
<evidence type="ECO:0000256" key="9">
    <source>
        <dbReference type="ARBA" id="ARBA00023136"/>
    </source>
</evidence>
<sequence>MILITYPQVVESATYILNTSQQHKILTGINGSGNGLKLLLNIESYERVESCTTHFRTMSLPGLKILIYNQTDVPESSLEGVNVPPGYTMEIPFRMQKFLADRAASINPPF</sequence>
<dbReference type="OrthoDB" id="6502088at2759"/>
<dbReference type="AlphaFoldDB" id="A0A183DGB1"/>
<keyword evidence="15" id="KW-1185">Reference proteome</keyword>
<evidence type="ECO:0000256" key="10">
    <source>
        <dbReference type="ARBA" id="ARBA00023180"/>
    </source>
</evidence>
<dbReference type="Pfam" id="PF00858">
    <property type="entry name" value="ASC"/>
    <property type="match status" value="1"/>
</dbReference>
<evidence type="ECO:0000256" key="11">
    <source>
        <dbReference type="ARBA" id="ARBA00023201"/>
    </source>
</evidence>
<evidence type="ECO:0000256" key="5">
    <source>
        <dbReference type="ARBA" id="ARBA00022692"/>
    </source>
</evidence>